<evidence type="ECO:0000256" key="1">
    <source>
        <dbReference type="ARBA" id="ARBA00004247"/>
    </source>
</evidence>
<feature type="domain" description="HYR" evidence="22">
    <location>
        <begin position="756"/>
        <end position="838"/>
    </location>
</feature>
<dbReference type="PROSITE" id="PS50026">
    <property type="entry name" value="EGF_3"/>
    <property type="match status" value="9"/>
</dbReference>
<dbReference type="SUPFAM" id="SSF57535">
    <property type="entry name" value="Complement control module/SCR domain"/>
    <property type="match status" value="1"/>
</dbReference>
<dbReference type="Proteomes" id="UP000887568">
    <property type="component" value="Unplaced"/>
</dbReference>
<evidence type="ECO:0000256" key="4">
    <source>
        <dbReference type="ARBA" id="ARBA00022536"/>
    </source>
</evidence>
<evidence type="ECO:0000256" key="17">
    <source>
        <dbReference type="SAM" id="MobiDB-lite"/>
    </source>
</evidence>
<dbReference type="GO" id="GO:0005509">
    <property type="term" value="F:calcium ion binding"/>
    <property type="evidence" value="ECO:0007669"/>
    <property type="project" value="InterPro"/>
</dbReference>
<feature type="domain" description="EGF-like" evidence="19">
    <location>
        <begin position="1590"/>
        <end position="1626"/>
    </location>
</feature>
<dbReference type="Pfam" id="PF14670">
    <property type="entry name" value="FXa_inhibition"/>
    <property type="match status" value="1"/>
</dbReference>
<proteinExistence type="predicted"/>
<keyword evidence="10" id="KW-0106">Calcium</keyword>
<comment type="subcellular location">
    <subcellularLocation>
        <location evidence="1">Apical cell membrane</location>
        <topology evidence="1">Single-pass type I membrane protein</topology>
    </subcellularLocation>
</comment>
<keyword evidence="12" id="KW-0472">Membrane</keyword>
<dbReference type="InterPro" id="IPR001007">
    <property type="entry name" value="VWF_dom"/>
</dbReference>
<dbReference type="GO" id="GO:0030097">
    <property type="term" value="P:hemopoiesis"/>
    <property type="evidence" value="ECO:0007669"/>
    <property type="project" value="UniProtKB-ARBA"/>
</dbReference>
<dbReference type="GO" id="GO:0030182">
    <property type="term" value="P:neuron differentiation"/>
    <property type="evidence" value="ECO:0007669"/>
    <property type="project" value="UniProtKB-ARBA"/>
</dbReference>
<dbReference type="GO" id="GO:0035282">
    <property type="term" value="P:segmentation"/>
    <property type="evidence" value="ECO:0007669"/>
    <property type="project" value="UniProtKB-ARBA"/>
</dbReference>
<dbReference type="InterPro" id="IPR000436">
    <property type="entry name" value="Sushi_SCR_CCP_dom"/>
</dbReference>
<dbReference type="PROSITE" id="PS51233">
    <property type="entry name" value="VWFD"/>
    <property type="match status" value="1"/>
</dbReference>
<keyword evidence="4 15" id="KW-0245">EGF-like domain</keyword>
<dbReference type="PROSITE" id="PS01187">
    <property type="entry name" value="EGF_CA"/>
    <property type="match status" value="3"/>
</dbReference>
<dbReference type="PROSITE" id="PS50184">
    <property type="entry name" value="VWFC_2"/>
    <property type="match status" value="1"/>
</dbReference>
<evidence type="ECO:0000256" key="3">
    <source>
        <dbReference type="ARBA" id="ARBA00022475"/>
    </source>
</evidence>
<dbReference type="PRINTS" id="PR00010">
    <property type="entry name" value="EGFBLOOD"/>
</dbReference>
<dbReference type="Pfam" id="PF00094">
    <property type="entry name" value="VWD"/>
    <property type="match status" value="1"/>
</dbReference>
<dbReference type="PROSITE" id="PS50923">
    <property type="entry name" value="SUSHI"/>
    <property type="match status" value="1"/>
</dbReference>
<evidence type="ECO:0000256" key="6">
    <source>
        <dbReference type="ARBA" id="ARBA00022692"/>
    </source>
</evidence>
<evidence type="ECO:0000256" key="15">
    <source>
        <dbReference type="PROSITE-ProRule" id="PRU00076"/>
    </source>
</evidence>
<dbReference type="InterPro" id="IPR009030">
    <property type="entry name" value="Growth_fac_rcpt_cys_sf"/>
</dbReference>
<dbReference type="EnsemblMetazoa" id="XM_038202007.1">
    <property type="protein sequence ID" value="XP_038057935.1"/>
    <property type="gene ID" value="LOC119729385"/>
</dbReference>
<feature type="domain" description="EGF-like" evidence="19">
    <location>
        <begin position="1666"/>
        <end position="1704"/>
    </location>
</feature>
<keyword evidence="9" id="KW-0221">Differentiation</keyword>
<feature type="domain" description="EGF-like" evidence="19">
    <location>
        <begin position="1552"/>
        <end position="1588"/>
    </location>
</feature>
<feature type="disulfide bond" evidence="15">
    <location>
        <begin position="2017"/>
        <end position="2026"/>
    </location>
</feature>
<keyword evidence="5" id="KW-0597">Phosphoprotein</keyword>
<feature type="disulfide bond" evidence="15">
    <location>
        <begin position="1942"/>
        <end position="1951"/>
    </location>
</feature>
<feature type="domain" description="EGF-like" evidence="19">
    <location>
        <begin position="1991"/>
        <end position="2027"/>
    </location>
</feature>
<feature type="disulfide bond" evidence="15">
    <location>
        <begin position="1616"/>
        <end position="1625"/>
    </location>
</feature>
<dbReference type="FunFam" id="2.10.25.10:FF:000565">
    <property type="entry name" value="Predicted protein"/>
    <property type="match status" value="1"/>
</dbReference>
<dbReference type="GO" id="GO:0048646">
    <property type="term" value="P:anatomical structure formation involved in morphogenesis"/>
    <property type="evidence" value="ECO:0007669"/>
    <property type="project" value="UniProtKB-ARBA"/>
</dbReference>
<name>A0A914A2Q1_PATMI</name>
<dbReference type="FunFam" id="2.10.25.10:FF:000122">
    <property type="entry name" value="Protein crumbs homolog 2"/>
    <property type="match status" value="1"/>
</dbReference>
<feature type="disulfide bond" evidence="15">
    <location>
        <begin position="1502"/>
        <end position="1511"/>
    </location>
</feature>
<dbReference type="InterPro" id="IPR001881">
    <property type="entry name" value="EGF-like_Ca-bd_dom"/>
</dbReference>
<feature type="region of interest" description="Disordered" evidence="17">
    <location>
        <begin position="700"/>
        <end position="721"/>
    </location>
</feature>
<dbReference type="SMART" id="SM00032">
    <property type="entry name" value="CCP"/>
    <property type="match status" value="3"/>
</dbReference>
<dbReference type="GO" id="GO:0016324">
    <property type="term" value="C:apical plasma membrane"/>
    <property type="evidence" value="ECO:0007669"/>
    <property type="project" value="UniProtKB-SubCell"/>
</dbReference>
<evidence type="ECO:0000256" key="7">
    <source>
        <dbReference type="ARBA" id="ARBA00022729"/>
    </source>
</evidence>
<dbReference type="InterPro" id="IPR002035">
    <property type="entry name" value="VWF_A"/>
</dbReference>
<keyword evidence="6" id="KW-0812">Transmembrane</keyword>
<dbReference type="InterPro" id="IPR013320">
    <property type="entry name" value="ConA-like_dom_sf"/>
</dbReference>
<dbReference type="InterPro" id="IPR014853">
    <property type="entry name" value="VWF/SSPO/ZAN-like_Cys-rich_dom"/>
</dbReference>
<keyword evidence="2" id="KW-0217">Developmental protein</keyword>
<dbReference type="Gene3D" id="2.10.25.10">
    <property type="entry name" value="Laminin"/>
    <property type="match status" value="11"/>
</dbReference>
<evidence type="ECO:0000259" key="22">
    <source>
        <dbReference type="PROSITE" id="PS50825"/>
    </source>
</evidence>
<dbReference type="SMART" id="SM00181">
    <property type="entry name" value="EGF"/>
    <property type="match status" value="13"/>
</dbReference>
<feature type="domain" description="EGF-like" evidence="19">
    <location>
        <begin position="1514"/>
        <end position="1550"/>
    </location>
</feature>
<evidence type="ECO:0000313" key="27">
    <source>
        <dbReference type="Proteomes" id="UP000887568"/>
    </source>
</evidence>
<feature type="domain" description="VWFA" evidence="21">
    <location>
        <begin position="63"/>
        <end position="239"/>
    </location>
</feature>
<dbReference type="GO" id="GO:0051093">
    <property type="term" value="P:negative regulation of developmental process"/>
    <property type="evidence" value="ECO:0007669"/>
    <property type="project" value="UniProtKB-ARBA"/>
</dbReference>
<feature type="domain" description="Sushi" evidence="23">
    <location>
        <begin position="839"/>
        <end position="903"/>
    </location>
</feature>
<dbReference type="GO" id="GO:0009952">
    <property type="term" value="P:anterior/posterior pattern specification"/>
    <property type="evidence" value="ECO:0007669"/>
    <property type="project" value="UniProtKB-ARBA"/>
</dbReference>
<dbReference type="OrthoDB" id="6515930at2759"/>
<evidence type="ECO:0008006" key="28">
    <source>
        <dbReference type="Google" id="ProtNLM"/>
    </source>
</evidence>
<feature type="disulfide bond" evidence="15">
    <location>
        <begin position="1540"/>
        <end position="1549"/>
    </location>
</feature>
<comment type="caution">
    <text evidence="15">Lacks conserved residue(s) required for the propagation of feature annotation.</text>
</comment>
<evidence type="ECO:0000256" key="18">
    <source>
        <dbReference type="SAM" id="SignalP"/>
    </source>
</evidence>
<evidence type="ECO:0000259" key="24">
    <source>
        <dbReference type="PROSITE" id="PS51233"/>
    </source>
</evidence>
<keyword evidence="16" id="KW-0768">Sushi</keyword>
<dbReference type="Gene3D" id="2.60.120.200">
    <property type="match status" value="1"/>
</dbReference>
<dbReference type="InterPro" id="IPR000742">
    <property type="entry name" value="EGF"/>
</dbReference>
<dbReference type="SMART" id="SM00179">
    <property type="entry name" value="EGF_CA"/>
    <property type="match status" value="9"/>
</dbReference>
<sequence length="2481" mass="271008">MHALLMLGGFLPALCWVLCTVVQAQEYPECPQTATSEHDREQITEKSQHFVRAFERYQNRPAEIVFVLDSSGSVGLGPFGCQVQFVRHLSKLFSVSPENSRVAVVTYSSCDKIYTDFDYINSPVGKNKCTLLGTDLPRTYYRDGGTCTVGGLRRAQDILAGARPSTQKIVFVLTNGQSNDGGSPLQVAAALRNTAAVFAIGLGEGTNVDELNGIASSPSDDYVFLLDQPTDVESFAEKVIGDQADMASWDRNVNSDLCNSLCQSGSNCCDMRATCSCATMTGSYGCACHPGYTGDGKQNQCRACPRGTYKPEYGNQGCIHCPALSTTMAEGSTSLSNCQCLAGHQGSPATKVRCAHVKPPVFTFCPADISLVTDRNKNFATNASWDQPTVSDNAGQPLVTGSPSASQERFYLGVATEITYTARDGEGLETNCTFVVTVEDQEPPRSTYCPDNIEAESSERQRSVNWTVPTFKDNSEMPVKLTFNCSPGSLFFWGPPKQVWYRAEDQAGNAAFCNFTVAVRPVECGQPNGPLNGESGCSDWMCGKICEPRCNQSYYFFDGPPENVYLCGLNDVWLPSREVPDCSPYSYLGNQTTCPPGTELMSFTALEDTVCIACPRGMYYSAAAGSVPSCLPCSTGTYQGGFGQESCMSCPAGQTTATEAAISSSECFLILEDVEPPVFTFCPANISLVTDRNKNFATNASWDQPTASDNAGQPLVTGSPSASQERFYLGVATEITYTARDGEGLETNCTFVVTVEDQEPPRSTYCPDNIEAESNERQRSVNWTVPTFKDNSEMPVMLTFNCSPGSLFHWGSPKQVWYRAEDQAGNAAFCNFTVAVRPKTCPALLSKQHMRIRPASCEKQIQEYTSECFYECKNGFWLKGVNRRACQADGTWSDSSMENTCVDVEPPVFTFCPANISLVTDRNKNFATNASWDQPTASDNAGQPLVTGSPSASQERFYLGVATEITYTARDGEGLETNCTFVVTVEDQEPPRSIYCPDNIEAESNERQRSVNWTVPTFKDNSEMPVKLTFNCSPGSLFHWGLPKQVWYRAEDQAGNAAFCNFTVAVRQYPCPFYPPPQNGALACETWLGGQVCRVACNENFDFNRNPASEYYCRTPFGSDVAEWGPFFNDRNPADFRVPWPDCSEMRDPNAEVTRGVQFYVGDCQLDERAKAQIAADFVARFQELSQLAPGFCQADAGCSVENVKVTCGAVDGRRKRRRRQTNDLALEIEFTVVVNSAHQPQIQNTSSAVSPSMNSVQVLNNFMETMDMVVSAGLLNISAGNGNMLSPVGPVNVLEPVSLSCQDGEVLRNQSCVVCPTGTYHDIEGGVCQDCSAGFYQDSEGQMSCLRCPQGTTTRRKGSKYPEDCKAPCPMGTYSASGLVTCMACPRGAYQPYRGSTYCLPCPEGLTTWTEGALSVDECTGECPLGSYSGTGFAPCMPCPKGSFQPLRAQKFCLTCPDELYTHHEGAHHIAYCQVINECESQPCRQGAVCIDLPKGYQCLCPTGYTGPDCEVNIDDCDHDLCLNNGTCQDMVAGYQCECAAGYEGEHCQIDLDECESNPCSNNAICTDGPHSYTCQCAPGFTGEFCEVNFFDCASDPCQNDGTCVDLAQNYTCCCRPGYRGRNCEILVDHCQSDPCRNNATCMANFNGVTCQCMPGFKGERCDVELNECELQQVVCQHGGTCVDIVNDFRCACTPGYSGVNCETALSSDFDLSFPEARTSDYAMLRGTLPSLHALTVAFWMRTSDKANAGTPLSYGTREPDGTVQDNAFTVSDYNSLAIILNGEFMYTDEKLNSDPNWRHVAITWASLDGRWAMYVDGAVRRSGQGFQTGSVIRGSGVLVLGQEQDSYAGSFAQTQAFVGDLSQLNMWDYAMTSEEITLVYSSCAASGNVLAWSQVTSNLHGEVSLVQSSQLCPRINECQPSTCRNGATCTDLVGAFKCHCALGYHGTNCELLRTSCTTETCLNYGSCHSNGSLLFCRCAPGYSGERCELRDLCQSVTCLNSGACVNDGVVAKCNCAPGFTGRVCEYDVNECDLENGGCAHTCHNTQGSFYCGCNSGFALQPDGHSCNDISYCIHEGRFHLANDVWNFKCSTCQCEQGAAMCQVKECPEIKCRKKEYEYQAPGACCPQCLPASKICTVTRDGWHATYDFKRYGHRGNCRYVLSQDCVGSQFTVEVQYEANKKKIKKWALWLRLDCVEVEIDYDGSVKVTGVPVELPYLHAEPMNVMVTRANSSTDDGRGVMIQTDRGVVIQWSRFGAIQVQAPGTYRGQLCGLCGNMNGNRKDDWTTRQFLPARSAKEFSHSWKVDGYRYCAKPKARGTSRLAFGGITGDKISACSSLGFTFLKDIRKKCSVLRLRAFQICHSVVSPTSYFEWCMQDACTCSSNEPCHCEAIAAYMYECQRNNIKIKWTGNNACSIRCPDGMMYDHCGPACLPSCEDPIPTGAECRTRTCVAGCQCPAGTVHHNENCILPSDCPARPEGA</sequence>
<feature type="signal peptide" evidence="18">
    <location>
        <begin position="1"/>
        <end position="24"/>
    </location>
</feature>
<dbReference type="SUPFAM" id="SSF57196">
    <property type="entry name" value="EGF/Laminin"/>
    <property type="match status" value="4"/>
</dbReference>
<dbReference type="Pfam" id="PF02494">
    <property type="entry name" value="HYR"/>
    <property type="match status" value="6"/>
</dbReference>
<dbReference type="PANTHER" id="PTHR24273">
    <property type="entry name" value="FI04643P-RELATED"/>
    <property type="match status" value="1"/>
</dbReference>
<feature type="domain" description="EGF-like" evidence="19">
    <location>
        <begin position="1628"/>
        <end position="1664"/>
    </location>
</feature>
<dbReference type="InterPro" id="IPR036465">
    <property type="entry name" value="vWFA_dom_sf"/>
</dbReference>
<dbReference type="InterPro" id="IPR001846">
    <property type="entry name" value="VWF_type-D"/>
</dbReference>
<evidence type="ECO:0000259" key="19">
    <source>
        <dbReference type="PROSITE" id="PS50026"/>
    </source>
</evidence>
<keyword evidence="14" id="KW-0325">Glycoprotein</keyword>
<dbReference type="InterPro" id="IPR000152">
    <property type="entry name" value="EGF-type_Asp/Asn_hydroxyl_site"/>
</dbReference>
<evidence type="ECO:0000259" key="25">
    <source>
        <dbReference type="PROSITE" id="PS51828"/>
    </source>
</evidence>
<evidence type="ECO:0000256" key="12">
    <source>
        <dbReference type="ARBA" id="ARBA00023136"/>
    </source>
</evidence>
<accession>A0A914A2Q1</accession>
<dbReference type="InterPro" id="IPR036084">
    <property type="entry name" value="Ser_inhib-like_sf"/>
</dbReference>
<feature type="disulfide bond" evidence="15">
    <location>
        <begin position="1980"/>
        <end position="1989"/>
    </location>
</feature>
<feature type="domain" description="EGF-like" evidence="19">
    <location>
        <begin position="1916"/>
        <end position="1952"/>
    </location>
</feature>
<feature type="domain" description="HYR" evidence="22">
    <location>
        <begin position="355"/>
        <end position="438"/>
    </location>
</feature>
<dbReference type="InterPro" id="IPR003410">
    <property type="entry name" value="HYR_dom"/>
</dbReference>
<keyword evidence="13 15" id="KW-1015">Disulfide bond</keyword>
<dbReference type="InterPro" id="IPR002919">
    <property type="entry name" value="TIL_dom"/>
</dbReference>
<dbReference type="GO" id="GO:0009967">
    <property type="term" value="P:positive regulation of signal transduction"/>
    <property type="evidence" value="ECO:0007669"/>
    <property type="project" value="UniProtKB-ARBA"/>
</dbReference>
<dbReference type="PANTHER" id="PTHR24273:SF32">
    <property type="entry name" value="HYALIN"/>
    <property type="match status" value="1"/>
</dbReference>
<feature type="domain" description="HYR" evidence="22">
    <location>
        <begin position="672"/>
        <end position="755"/>
    </location>
</feature>
<dbReference type="SUPFAM" id="SSF57184">
    <property type="entry name" value="Growth factor receptor domain"/>
    <property type="match status" value="4"/>
</dbReference>
<dbReference type="FunFam" id="2.10.25.10:FF:000240">
    <property type="entry name" value="Vitamin K-dependent protein S"/>
    <property type="match status" value="1"/>
</dbReference>
<keyword evidence="8" id="KW-0677">Repeat</keyword>
<dbReference type="SMART" id="SM00214">
    <property type="entry name" value="VWC"/>
    <property type="match status" value="1"/>
</dbReference>
<evidence type="ECO:0000259" key="23">
    <source>
        <dbReference type="PROSITE" id="PS50923"/>
    </source>
</evidence>
<feature type="domain" description="HYR" evidence="22">
    <location>
        <begin position="986"/>
        <end position="1068"/>
    </location>
</feature>
<dbReference type="FunFam" id="2.10.25.10:FF:000012">
    <property type="entry name" value="Delta-like protein"/>
    <property type="match status" value="1"/>
</dbReference>
<dbReference type="SUPFAM" id="SSF53300">
    <property type="entry name" value="vWA-like"/>
    <property type="match status" value="1"/>
</dbReference>
<feature type="disulfide bond" evidence="15">
    <location>
        <begin position="1694"/>
        <end position="1703"/>
    </location>
</feature>
<dbReference type="GO" id="GO:0019904">
    <property type="term" value="F:protein domain specific binding"/>
    <property type="evidence" value="ECO:0007669"/>
    <property type="project" value="UniProtKB-ARBA"/>
</dbReference>
<dbReference type="FunFam" id="2.10.25.10:FF:000327">
    <property type="entry name" value="neurogenic locus notch homolog protein 4"/>
    <property type="match status" value="1"/>
</dbReference>
<dbReference type="Pfam" id="PF00092">
    <property type="entry name" value="VWA"/>
    <property type="match status" value="1"/>
</dbReference>
<dbReference type="SMART" id="SM01411">
    <property type="entry name" value="Ephrin_rec_like"/>
    <property type="match status" value="5"/>
</dbReference>
<dbReference type="CDD" id="cd00054">
    <property type="entry name" value="EGF_CA"/>
    <property type="match status" value="7"/>
</dbReference>
<evidence type="ECO:0000259" key="20">
    <source>
        <dbReference type="PROSITE" id="PS50184"/>
    </source>
</evidence>
<dbReference type="SUPFAM" id="SSF57603">
    <property type="entry name" value="FnI-like domain"/>
    <property type="match status" value="1"/>
</dbReference>
<dbReference type="InterPro" id="IPR001759">
    <property type="entry name" value="PTX_dom"/>
</dbReference>
<dbReference type="Pfam" id="PF25024">
    <property type="entry name" value="EGF_TEN"/>
    <property type="match status" value="1"/>
</dbReference>
<feature type="domain" description="EGF-like" evidence="19">
    <location>
        <begin position="1476"/>
        <end position="1512"/>
    </location>
</feature>
<dbReference type="GO" id="GO:0080090">
    <property type="term" value="P:regulation of primary metabolic process"/>
    <property type="evidence" value="ECO:0007669"/>
    <property type="project" value="UniProtKB-ARBA"/>
</dbReference>
<dbReference type="SMART" id="SM00327">
    <property type="entry name" value="VWA"/>
    <property type="match status" value="1"/>
</dbReference>
<protein>
    <recommendedName>
        <fullName evidence="28">Sushi, von Willebrand factor type A, EGF and pentraxin domain-containing protein 1-like</fullName>
    </recommendedName>
</protein>
<dbReference type="FunFam" id="2.10.50.10:FF:000018">
    <property type="entry name" value="Sushi, von Willebrand factor type A, EGF and pentraxin domain-containing 1"/>
    <property type="match status" value="2"/>
</dbReference>
<evidence type="ECO:0000256" key="5">
    <source>
        <dbReference type="ARBA" id="ARBA00022553"/>
    </source>
</evidence>
<dbReference type="GeneID" id="119729385"/>
<evidence type="ECO:0000256" key="8">
    <source>
        <dbReference type="ARBA" id="ARBA00022737"/>
    </source>
</evidence>
<dbReference type="PROSITE" id="PS01208">
    <property type="entry name" value="VWFC_1"/>
    <property type="match status" value="1"/>
</dbReference>
<keyword evidence="11" id="KW-1133">Transmembrane helix</keyword>
<dbReference type="InterPro" id="IPR013032">
    <property type="entry name" value="EGF-like_CS"/>
</dbReference>
<dbReference type="InterPro" id="IPR035976">
    <property type="entry name" value="Sushi/SCR/CCP_sf"/>
</dbReference>
<dbReference type="CDD" id="cd01450">
    <property type="entry name" value="vWFA_subfamily_ECM"/>
    <property type="match status" value="1"/>
</dbReference>
<dbReference type="GO" id="GO:0008593">
    <property type="term" value="P:regulation of Notch signaling pathway"/>
    <property type="evidence" value="ECO:0007669"/>
    <property type="project" value="UniProtKB-ARBA"/>
</dbReference>
<evidence type="ECO:0000256" key="16">
    <source>
        <dbReference type="PROSITE-ProRule" id="PRU00302"/>
    </source>
</evidence>
<keyword evidence="27" id="KW-1185">Reference proteome</keyword>
<dbReference type="FunFam" id="2.60.120.200:FF:000012">
    <property type="entry name" value="neuronal pentraxin receptor"/>
    <property type="match status" value="1"/>
</dbReference>
<reference evidence="26" key="1">
    <citation type="submission" date="2022-11" db="UniProtKB">
        <authorList>
            <consortium name="EnsemblMetazoa"/>
        </authorList>
    </citation>
    <scope>IDENTIFICATION</scope>
</reference>
<dbReference type="CDD" id="cd19941">
    <property type="entry name" value="TIL"/>
    <property type="match status" value="1"/>
</dbReference>
<dbReference type="SUPFAM" id="SSF57586">
    <property type="entry name" value="TNF receptor-like"/>
    <property type="match status" value="1"/>
</dbReference>
<evidence type="ECO:0000256" key="9">
    <source>
        <dbReference type="ARBA" id="ARBA00022782"/>
    </source>
</evidence>
<feature type="domain" description="EGF-like" evidence="19">
    <location>
        <begin position="1954"/>
        <end position="1990"/>
    </location>
</feature>
<dbReference type="SUPFAM" id="SSF57567">
    <property type="entry name" value="Serine protease inhibitors"/>
    <property type="match status" value="1"/>
</dbReference>
<dbReference type="SUPFAM" id="SSF49899">
    <property type="entry name" value="Concanavalin A-like lectins/glucanases"/>
    <property type="match status" value="1"/>
</dbReference>
<evidence type="ECO:0000256" key="11">
    <source>
        <dbReference type="ARBA" id="ARBA00022989"/>
    </source>
</evidence>
<dbReference type="RefSeq" id="XP_038057935.1">
    <property type="nucleotide sequence ID" value="XM_038202007.1"/>
</dbReference>
<dbReference type="GO" id="GO:0048863">
    <property type="term" value="P:stem cell differentiation"/>
    <property type="evidence" value="ECO:0007669"/>
    <property type="project" value="UniProtKB-ARBA"/>
</dbReference>
<dbReference type="Pfam" id="PF07699">
    <property type="entry name" value="Ephrin_rec_like"/>
    <property type="match status" value="5"/>
</dbReference>
<dbReference type="PROSITE" id="PS50825">
    <property type="entry name" value="HYR"/>
    <property type="match status" value="6"/>
</dbReference>
<dbReference type="SMART" id="SM00216">
    <property type="entry name" value="VWD"/>
    <property type="match status" value="1"/>
</dbReference>
<dbReference type="Pfam" id="PF00354">
    <property type="entry name" value="Pentaxin"/>
    <property type="match status" value="1"/>
</dbReference>
<evidence type="ECO:0000256" key="10">
    <source>
        <dbReference type="ARBA" id="ARBA00022837"/>
    </source>
</evidence>
<organism evidence="26 27">
    <name type="scientific">Patiria miniata</name>
    <name type="common">Bat star</name>
    <name type="synonym">Asterina miniata</name>
    <dbReference type="NCBI Taxonomy" id="46514"/>
    <lineage>
        <taxon>Eukaryota</taxon>
        <taxon>Metazoa</taxon>
        <taxon>Echinodermata</taxon>
        <taxon>Eleutherozoa</taxon>
        <taxon>Asterozoa</taxon>
        <taxon>Asteroidea</taxon>
        <taxon>Valvatacea</taxon>
        <taxon>Valvatida</taxon>
        <taxon>Asterinidae</taxon>
        <taxon>Patiria</taxon>
    </lineage>
</organism>
<dbReference type="Gene3D" id="2.10.70.10">
    <property type="entry name" value="Complement Module, domain 1"/>
    <property type="match status" value="1"/>
</dbReference>
<dbReference type="CDD" id="cd00033">
    <property type="entry name" value="CCP"/>
    <property type="match status" value="1"/>
</dbReference>
<feature type="chain" id="PRO_5038054127" description="Sushi, von Willebrand factor type A, EGF and pentraxin domain-containing protein 1-like" evidence="18">
    <location>
        <begin position="25"/>
        <end position="2481"/>
    </location>
</feature>
<feature type="disulfide bond" evidence="15">
    <location>
        <begin position="1578"/>
        <end position="1587"/>
    </location>
</feature>
<dbReference type="Gene3D" id="2.10.50.10">
    <property type="entry name" value="Tumor Necrosis Factor Receptor, subunit A, domain 2"/>
    <property type="match status" value="4"/>
</dbReference>
<feature type="domain" description="HYR" evidence="22">
    <location>
        <begin position="439"/>
        <end position="521"/>
    </location>
</feature>
<dbReference type="FunFam" id="2.10.25.10:FF:000123">
    <property type="entry name" value="Crumbs homolog 1 (Drosophila)"/>
    <property type="match status" value="1"/>
</dbReference>
<keyword evidence="7 18" id="KW-0732">Signal</keyword>
<dbReference type="Pfam" id="PF12661">
    <property type="entry name" value="hEGF"/>
    <property type="match status" value="1"/>
</dbReference>
<feature type="disulfide bond" evidence="15">
    <location>
        <begin position="1654"/>
        <end position="1663"/>
    </location>
</feature>
<feature type="domain" description="VWFD" evidence="24">
    <location>
        <begin position="2135"/>
        <end position="2313"/>
    </location>
</feature>
<evidence type="ECO:0000256" key="14">
    <source>
        <dbReference type="ARBA" id="ARBA00023180"/>
    </source>
</evidence>
<dbReference type="PROSITE" id="PS50234">
    <property type="entry name" value="VWFA"/>
    <property type="match status" value="1"/>
</dbReference>
<evidence type="ECO:0000259" key="21">
    <source>
        <dbReference type="PROSITE" id="PS50234"/>
    </source>
</evidence>
<dbReference type="PRINTS" id="PR00895">
    <property type="entry name" value="PENTAXIN"/>
</dbReference>
<dbReference type="Gene3D" id="3.40.50.410">
    <property type="entry name" value="von Willebrand factor, type A domain"/>
    <property type="match status" value="1"/>
</dbReference>
<feature type="domain" description="VWFC" evidence="20">
    <location>
        <begin position="2072"/>
        <end position="2131"/>
    </location>
</feature>
<dbReference type="Pfam" id="PF01826">
    <property type="entry name" value="TIL"/>
    <property type="match status" value="1"/>
</dbReference>
<dbReference type="PROSITE" id="PS51828">
    <property type="entry name" value="PTX_2"/>
    <property type="match status" value="1"/>
</dbReference>
<dbReference type="SMART" id="SM00832">
    <property type="entry name" value="C8"/>
    <property type="match status" value="1"/>
</dbReference>
<feature type="region of interest" description="Disordered" evidence="17">
    <location>
        <begin position="382"/>
        <end position="402"/>
    </location>
</feature>
<dbReference type="OMA" id="AHIYMLT"/>
<dbReference type="InterPro" id="IPR018097">
    <property type="entry name" value="EGF_Ca-bd_CS"/>
</dbReference>
<dbReference type="GO" id="GO:0048592">
    <property type="term" value="P:eye morphogenesis"/>
    <property type="evidence" value="ECO:0007669"/>
    <property type="project" value="UniProtKB-ARBA"/>
</dbReference>
<dbReference type="FunFam" id="2.10.25.10:FF:000055">
    <property type="entry name" value="alpha-tectorin isoform X1"/>
    <property type="match status" value="1"/>
</dbReference>
<dbReference type="GO" id="GO:0060255">
    <property type="term" value="P:regulation of macromolecule metabolic process"/>
    <property type="evidence" value="ECO:0007669"/>
    <property type="project" value="UniProtKB-ARBA"/>
</dbReference>
<dbReference type="GO" id="GO:0051241">
    <property type="term" value="P:negative regulation of multicellular organismal process"/>
    <property type="evidence" value="ECO:0007669"/>
    <property type="project" value="UniProtKB-ARBA"/>
</dbReference>
<dbReference type="SMART" id="SM00159">
    <property type="entry name" value="PTX"/>
    <property type="match status" value="1"/>
</dbReference>
<feature type="domain" description="HYR" evidence="22">
    <location>
        <begin position="902"/>
        <end position="985"/>
    </location>
</feature>
<evidence type="ECO:0000256" key="13">
    <source>
        <dbReference type="ARBA" id="ARBA00023157"/>
    </source>
</evidence>
<dbReference type="PROSITE" id="PS00010">
    <property type="entry name" value="ASX_HYDROXYL"/>
    <property type="match status" value="6"/>
</dbReference>
<keyword evidence="3" id="KW-1003">Cell membrane</keyword>
<evidence type="ECO:0000256" key="2">
    <source>
        <dbReference type="ARBA" id="ARBA00022473"/>
    </source>
</evidence>
<dbReference type="PROSITE" id="PS01186">
    <property type="entry name" value="EGF_2"/>
    <property type="match status" value="10"/>
</dbReference>
<feature type="domain" description="Pentraxin (PTX)" evidence="25">
    <location>
        <begin position="1709"/>
        <end position="1914"/>
    </location>
</feature>
<dbReference type="FunFam" id="2.10.25.10:FF:000109">
    <property type="entry name" value="Notch homolog 4, [Drosophila]"/>
    <property type="match status" value="2"/>
</dbReference>
<dbReference type="InterPro" id="IPR011641">
    <property type="entry name" value="Tyr-kin_ephrin_A/B_rcpt-like"/>
</dbReference>
<feature type="region of interest" description="Disordered" evidence="17">
    <location>
        <begin position="930"/>
        <end position="951"/>
    </location>
</feature>
<evidence type="ECO:0000313" key="26">
    <source>
        <dbReference type="EnsemblMetazoa" id="XP_038057935.1"/>
    </source>
</evidence>
<dbReference type="PROSITE" id="PS00022">
    <property type="entry name" value="EGF_1"/>
    <property type="match status" value="9"/>
</dbReference>
<dbReference type="GO" id="GO:0050877">
    <property type="term" value="P:nervous system process"/>
    <property type="evidence" value="ECO:0007669"/>
    <property type="project" value="UniProtKB-ARBA"/>
</dbReference>